<dbReference type="EMBL" id="JBFMKM010000003">
    <property type="protein sequence ID" value="KAL1310562.1"/>
    <property type="molecule type" value="Genomic_DNA"/>
</dbReference>
<feature type="compositionally biased region" description="Low complexity" evidence="2">
    <location>
        <begin position="1349"/>
        <end position="1365"/>
    </location>
</feature>
<feature type="compositionally biased region" description="Basic residues" evidence="2">
    <location>
        <begin position="8"/>
        <end position="21"/>
    </location>
</feature>
<feature type="compositionally biased region" description="Gly residues" evidence="2">
    <location>
        <begin position="1504"/>
        <end position="1521"/>
    </location>
</feature>
<dbReference type="SUPFAM" id="SSF48350">
    <property type="entry name" value="GTPase activation domain, GAP"/>
    <property type="match status" value="1"/>
</dbReference>
<reference evidence="4 5" key="1">
    <citation type="submission" date="2024-07" db="EMBL/GenBank/DDBJ databases">
        <title>Draft sequence of the Neodothiora populina.</title>
        <authorList>
            <person name="Drown D.D."/>
            <person name="Schuette U.S."/>
            <person name="Buechlein A.B."/>
            <person name="Rusch D.R."/>
            <person name="Winton L.W."/>
            <person name="Adams G.A."/>
        </authorList>
    </citation>
    <scope>NUCLEOTIDE SEQUENCE [LARGE SCALE GENOMIC DNA]</scope>
    <source>
        <strain evidence="4 5">CPC 39397</strain>
    </source>
</reference>
<feature type="domain" description="Ras-GAP" evidence="3">
    <location>
        <begin position="822"/>
        <end position="1060"/>
    </location>
</feature>
<feature type="region of interest" description="Disordered" evidence="2">
    <location>
        <begin position="1218"/>
        <end position="1253"/>
    </location>
</feature>
<name>A0ABR3PLW5_9PEZI</name>
<comment type="caution">
    <text evidence="4">The sequence shown here is derived from an EMBL/GenBank/DDBJ whole genome shotgun (WGS) entry which is preliminary data.</text>
</comment>
<feature type="compositionally biased region" description="Low complexity" evidence="2">
    <location>
        <begin position="71"/>
        <end position="83"/>
    </location>
</feature>
<evidence type="ECO:0000256" key="2">
    <source>
        <dbReference type="SAM" id="MobiDB-lite"/>
    </source>
</evidence>
<feature type="compositionally biased region" description="Basic and acidic residues" evidence="2">
    <location>
        <begin position="180"/>
        <end position="190"/>
    </location>
</feature>
<feature type="compositionally biased region" description="Basic and acidic residues" evidence="2">
    <location>
        <begin position="202"/>
        <end position="214"/>
    </location>
</feature>
<feature type="compositionally biased region" description="Basic and acidic residues" evidence="2">
    <location>
        <begin position="1383"/>
        <end position="1398"/>
    </location>
</feature>
<evidence type="ECO:0000313" key="4">
    <source>
        <dbReference type="EMBL" id="KAL1310562.1"/>
    </source>
</evidence>
<feature type="region of interest" description="Disordered" evidence="2">
    <location>
        <begin position="1349"/>
        <end position="1521"/>
    </location>
</feature>
<accession>A0ABR3PLW5</accession>
<dbReference type="InterPro" id="IPR035892">
    <property type="entry name" value="C2_domain_sf"/>
</dbReference>
<dbReference type="GeneID" id="95974544"/>
<evidence type="ECO:0000259" key="3">
    <source>
        <dbReference type="PROSITE" id="PS50018"/>
    </source>
</evidence>
<dbReference type="Gene3D" id="2.60.40.150">
    <property type="entry name" value="C2 domain"/>
    <property type="match status" value="1"/>
</dbReference>
<evidence type="ECO:0000313" key="5">
    <source>
        <dbReference type="Proteomes" id="UP001562354"/>
    </source>
</evidence>
<dbReference type="InterPro" id="IPR023152">
    <property type="entry name" value="RasGAP_CS"/>
</dbReference>
<dbReference type="SMART" id="SM00323">
    <property type="entry name" value="RasGAP"/>
    <property type="match status" value="1"/>
</dbReference>
<dbReference type="Pfam" id="PF00168">
    <property type="entry name" value="C2"/>
    <property type="match status" value="1"/>
</dbReference>
<dbReference type="Gene3D" id="1.10.506.10">
    <property type="entry name" value="GTPase Activation - p120gap, domain 1"/>
    <property type="match status" value="1"/>
</dbReference>
<dbReference type="SUPFAM" id="SSF49562">
    <property type="entry name" value="C2 domain (Calcium/lipid-binding domain, CaLB)"/>
    <property type="match status" value="1"/>
</dbReference>
<dbReference type="InterPro" id="IPR039360">
    <property type="entry name" value="Ras_GTPase"/>
</dbReference>
<keyword evidence="5" id="KW-1185">Reference proteome</keyword>
<protein>
    <recommendedName>
        <fullName evidence="3">Ras-GAP domain-containing protein</fullName>
    </recommendedName>
</protein>
<feature type="compositionally biased region" description="Low complexity" evidence="2">
    <location>
        <begin position="35"/>
        <end position="46"/>
    </location>
</feature>
<dbReference type="InterPro" id="IPR000008">
    <property type="entry name" value="C2_dom"/>
</dbReference>
<feature type="compositionally biased region" description="Low complexity" evidence="2">
    <location>
        <begin position="231"/>
        <end position="260"/>
    </location>
</feature>
<dbReference type="PANTHER" id="PTHR10194">
    <property type="entry name" value="RAS GTPASE-ACTIVATING PROTEINS"/>
    <property type="match status" value="1"/>
</dbReference>
<dbReference type="CDD" id="cd00030">
    <property type="entry name" value="C2"/>
    <property type="match status" value="1"/>
</dbReference>
<evidence type="ECO:0000256" key="1">
    <source>
        <dbReference type="ARBA" id="ARBA00022468"/>
    </source>
</evidence>
<feature type="compositionally biased region" description="Polar residues" evidence="2">
    <location>
        <begin position="411"/>
        <end position="425"/>
    </location>
</feature>
<dbReference type="PANTHER" id="PTHR10194:SF60">
    <property type="entry name" value="RAS GTPASE-ACTIVATING PROTEIN RASKOL"/>
    <property type="match status" value="1"/>
</dbReference>
<dbReference type="PROSITE" id="PS00509">
    <property type="entry name" value="RAS_GTPASE_ACTIV_1"/>
    <property type="match status" value="1"/>
</dbReference>
<gene>
    <name evidence="4" type="ORF">AAFC00_000841</name>
</gene>
<dbReference type="RefSeq" id="XP_069203411.1">
    <property type="nucleotide sequence ID" value="XM_069347567.1"/>
</dbReference>
<feature type="compositionally biased region" description="Polar residues" evidence="2">
    <location>
        <begin position="57"/>
        <end position="70"/>
    </location>
</feature>
<dbReference type="Proteomes" id="UP001562354">
    <property type="component" value="Unassembled WGS sequence"/>
</dbReference>
<dbReference type="InterPro" id="IPR008936">
    <property type="entry name" value="Rho_GTPase_activation_prot"/>
</dbReference>
<dbReference type="CDD" id="cd05137">
    <property type="entry name" value="RasGAP_CLA2_BUD2"/>
    <property type="match status" value="1"/>
</dbReference>
<proteinExistence type="predicted"/>
<feature type="compositionally biased region" description="Basic residues" evidence="2">
    <location>
        <begin position="215"/>
        <end position="224"/>
    </location>
</feature>
<sequence length="1521" mass="168665">MEQSNQSHRNRWTHSDRRRKQPSLYDEYLNQEKLSQSAVPSPAQPSNHTRPGPSLTRDASSTTIRTVTPETSNNNSISNTNTNNCSDSNSILLASHRACCPQSNTNTNADVNAAAATATATSAAAEQTDESLSINTSIQAFETQFLPLFAPPPSPGNSTFAHKERVSPRTIARGVLGRSESTDATKRDNFGRIVGSRRPRTKTLDENKIRDKSPATRHRLRHGSVHTTTPSHSASDSISSLSHPQLASPLSQTSFSSTSTAPPPRPLSPVSTIASVADSMSGPLPSANAKRILHLMKTLCGRMSGNLHFRRSPAAPWQFSYCYIQEDAGSLMCEPEQDAVHHRTLVPDLRGCQVRTAMDDDSQTPYLEVSLPNTVLDLHIRLKDRSDFDSWFAALLCWNPIRPKGIHNRMTKPQSPITGTPLSTESSRRNSDMSMTLKEAPVIKVGPMIYWDSNISYSNATAPRGFGRPQAARMQSYGSHWWRRVSCTLRENGEMKLFADSGTNLLSVVQLSQLSRCAIQRLDPSVLDNDYCIAIYPQYTAGATVAPSIRPIYLSLETRILYEVWFVLLRAFTLPQLYGAKPVIPEENNEGASPQAIDNMVVESKDTFRMERSLMIRIVEARLPNPGMSVRAEFNHQHAVRHGQWPPSPQQQDAHYVEILLDGESRGKTQIKHEALSPFWREEFEYLDLPAVLTSASVLLRRRPPDLTTPREQHEIRLVHEAYGLTSTGQRPGQSAGFTGISHDQTLGKVEIFLEDLEGTRDVEKWWPVVNAHGEGVGEILIKARAEENVILMSKDYEPLSQLLHNFENELTLQIAQMIPTELRRLSDILLNIFQVSGKVGDWICSLVEEEIDGVHKETPASRLRYSRRIGNDAENAAMITASSQRELMVRDMNKNATLEANLLFRGNTLLTKSLDTYMRRVGREYLLAALGPTIRDINEKDPDCEVDPNRVANERALERNWAKLLQFTQEVWNAIRKSVNDAPMELKIIFRHIRACAEDRYGDFLRSVSYSSVSGFLFLRFFCPAVLNPKLFGLLKDDPKTRSRRTFTLIAKSLQGLANMASFGSKEHWMEPMNTFLGSHREHFKSFIDDICTMPVTSEPVKPPVQPTAYLTPIAIRNRLPRSSREGFPSLPYLIDQAREFAGLIELWLHGTSGKDGNEGLATAIGKEDGDLLSFHVLCTELSARTQECLSRAEKAERPNSSLSFRWEELIDQLQHSSILDPSSRPRSKDGDADTEGDNGYGNSGYDLETPTRDSFDDVALRAAGEAAARARGQFSPITHPSSDLDDAIEEEDIGSEQVFENDRDGGAASITASMLQQEQSTVSLDRRAGMHFRSSFDMARANAALPSTSASSMTSGSGSLQTSISMTAALPPPREPTINSLRDRSERDREISRDIEASLAQTRRNIGNPPLSAQFPPREGSAYDSPGSGLSSSETDSNATTALPSLQKEKERREREKERQRKKEREERDRRLKDFMPLANIVGGLKGRRKDRKAASASGDSPVGGGSGGGGGNGGSAGD</sequence>
<dbReference type="PROSITE" id="PS50018">
    <property type="entry name" value="RAS_GTPASE_ACTIV_2"/>
    <property type="match status" value="1"/>
</dbReference>
<feature type="region of interest" description="Disordered" evidence="2">
    <location>
        <begin position="1"/>
        <end position="83"/>
    </location>
</feature>
<dbReference type="Pfam" id="PF00616">
    <property type="entry name" value="RasGAP"/>
    <property type="match status" value="1"/>
</dbReference>
<organism evidence="4 5">
    <name type="scientific">Neodothiora populina</name>
    <dbReference type="NCBI Taxonomy" id="2781224"/>
    <lineage>
        <taxon>Eukaryota</taxon>
        <taxon>Fungi</taxon>
        <taxon>Dikarya</taxon>
        <taxon>Ascomycota</taxon>
        <taxon>Pezizomycotina</taxon>
        <taxon>Dothideomycetes</taxon>
        <taxon>Dothideomycetidae</taxon>
        <taxon>Dothideales</taxon>
        <taxon>Dothioraceae</taxon>
        <taxon>Neodothiora</taxon>
    </lineage>
</organism>
<feature type="region of interest" description="Disordered" evidence="2">
    <location>
        <begin position="156"/>
        <end position="271"/>
    </location>
</feature>
<feature type="compositionally biased region" description="Basic and acidic residues" evidence="2">
    <location>
        <begin position="1449"/>
        <end position="1476"/>
    </location>
</feature>
<dbReference type="InterPro" id="IPR001936">
    <property type="entry name" value="RasGAP_dom"/>
</dbReference>
<feature type="region of interest" description="Disordered" evidence="2">
    <location>
        <begin position="408"/>
        <end position="433"/>
    </location>
</feature>
<keyword evidence="1" id="KW-0343">GTPase activation</keyword>
<feature type="compositionally biased region" description="Polar residues" evidence="2">
    <location>
        <begin position="1430"/>
        <end position="1446"/>
    </location>
</feature>